<evidence type="ECO:0000313" key="2">
    <source>
        <dbReference type="EMBL" id="CDX21547.1"/>
    </source>
</evidence>
<dbReference type="EMBL" id="CCNB01000003">
    <property type="protein sequence ID" value="CDX17100.1"/>
    <property type="molecule type" value="Genomic_DNA"/>
</dbReference>
<dbReference type="Proteomes" id="UP000046373">
    <property type="component" value="Unassembled WGS sequence"/>
</dbReference>
<sequence>MSERGAEFFGRWITDNVMRGKVGADILSVAELTTKLFADAKAAGISEEEIEEEVGSAYEAILAAIVGSKDAGKP</sequence>
<protein>
    <recommendedName>
        <fullName evidence="5">DUF768 domain-containing protein</fullName>
    </recommendedName>
</protein>
<keyword evidence="3" id="KW-1185">Reference proteome</keyword>
<dbReference type="EMBL" id="CCMZ01000032">
    <property type="protein sequence ID" value="CDX21547.1"/>
    <property type="molecule type" value="Genomic_DNA"/>
</dbReference>
<organism evidence="2 3">
    <name type="scientific">Mesorhizobium plurifarium</name>
    <dbReference type="NCBI Taxonomy" id="69974"/>
    <lineage>
        <taxon>Bacteria</taxon>
        <taxon>Pseudomonadati</taxon>
        <taxon>Pseudomonadota</taxon>
        <taxon>Alphaproteobacteria</taxon>
        <taxon>Hyphomicrobiales</taxon>
        <taxon>Phyllobacteriaceae</taxon>
        <taxon>Mesorhizobium</taxon>
    </lineage>
</organism>
<evidence type="ECO:0008006" key="5">
    <source>
        <dbReference type="Google" id="ProtNLM"/>
    </source>
</evidence>
<dbReference type="AlphaFoldDB" id="A0A090DWX2"/>
<name>A0A090DWX2_MESPL</name>
<dbReference type="STRING" id="69974.MPLDJ20_110088"/>
<evidence type="ECO:0000313" key="4">
    <source>
        <dbReference type="Proteomes" id="UP000046373"/>
    </source>
</evidence>
<dbReference type="Proteomes" id="UP000045285">
    <property type="component" value="Unassembled WGS sequence"/>
</dbReference>
<gene>
    <name evidence="2" type="ORF">MPL3356_380021</name>
    <name evidence="1" type="ORF">MPLDJ20_110088</name>
</gene>
<evidence type="ECO:0000313" key="3">
    <source>
        <dbReference type="Proteomes" id="UP000045285"/>
    </source>
</evidence>
<proteinExistence type="predicted"/>
<reference evidence="3" key="1">
    <citation type="submission" date="2014-08" db="EMBL/GenBank/DDBJ databases">
        <authorList>
            <person name="Moulin L."/>
        </authorList>
    </citation>
    <scope>NUCLEOTIDE SEQUENCE [LARGE SCALE GENOMIC DNA]</scope>
</reference>
<reference evidence="2 4" key="2">
    <citation type="submission" date="2014-08" db="EMBL/GenBank/DDBJ databases">
        <authorList>
            <person name="Moulin Lionel"/>
        </authorList>
    </citation>
    <scope>NUCLEOTIDE SEQUENCE [LARGE SCALE GENOMIC DNA]</scope>
</reference>
<evidence type="ECO:0000313" key="1">
    <source>
        <dbReference type="EMBL" id="CDX17100.1"/>
    </source>
</evidence>
<accession>A0A090DWX2</accession>